<organism evidence="4 5">
    <name type="scientific">Fulvivirga lutea</name>
    <dbReference type="NCBI Taxonomy" id="2810512"/>
    <lineage>
        <taxon>Bacteria</taxon>
        <taxon>Pseudomonadati</taxon>
        <taxon>Bacteroidota</taxon>
        <taxon>Cytophagia</taxon>
        <taxon>Cytophagales</taxon>
        <taxon>Fulvivirgaceae</taxon>
        <taxon>Fulvivirga</taxon>
    </lineage>
</organism>
<dbReference type="AlphaFoldDB" id="A0A974WJ20"/>
<keyword evidence="5" id="KW-1185">Reference proteome</keyword>
<dbReference type="SMART" id="SM00448">
    <property type="entry name" value="REC"/>
    <property type="match status" value="1"/>
</dbReference>
<dbReference type="InterPro" id="IPR001789">
    <property type="entry name" value="Sig_transdc_resp-reg_receiver"/>
</dbReference>
<sequence length="237" mass="27144">MNKIRVLIVEDEFIIAEDLRDILEEQGHEVVGLAGNFNNGIQLIEAELPDIVLLDIRIKGEKDGIDLAKEIRLKYKVPFIFISSYSDSVTVKRASEVNPYGYLVKPFEPEDVKVAIEIALSNFANEGPRNEFVLNDSLFVKYNNLSVKVPIQDIYYVKAEGNYSIIQLQEKNYTLRSTLKDIGEKLPAKDFFRSHKSFIINLKKVTAINSIYVYLDNWKLPIGRQQLQDLMSSINKV</sequence>
<dbReference type="Gene3D" id="3.40.50.2300">
    <property type="match status" value="1"/>
</dbReference>
<dbReference type="PROSITE" id="PS50930">
    <property type="entry name" value="HTH_LYTTR"/>
    <property type="match status" value="1"/>
</dbReference>
<dbReference type="PANTHER" id="PTHR37299">
    <property type="entry name" value="TRANSCRIPTIONAL REGULATOR-RELATED"/>
    <property type="match status" value="1"/>
</dbReference>
<evidence type="ECO:0000259" key="3">
    <source>
        <dbReference type="PROSITE" id="PS50930"/>
    </source>
</evidence>
<dbReference type="SUPFAM" id="SSF52172">
    <property type="entry name" value="CheY-like"/>
    <property type="match status" value="1"/>
</dbReference>
<dbReference type="GO" id="GO:0003677">
    <property type="term" value="F:DNA binding"/>
    <property type="evidence" value="ECO:0007669"/>
    <property type="project" value="InterPro"/>
</dbReference>
<reference evidence="4" key="1">
    <citation type="submission" date="2021-02" db="EMBL/GenBank/DDBJ databases">
        <title>Fulvivirga sp. S481 isolated from sea water.</title>
        <authorList>
            <person name="Bae S.S."/>
            <person name="Baek K."/>
        </authorList>
    </citation>
    <scope>NUCLEOTIDE SEQUENCE</scope>
    <source>
        <strain evidence="4">S481</strain>
    </source>
</reference>
<keyword evidence="1" id="KW-0597">Phosphoprotein</keyword>
<dbReference type="Proteomes" id="UP000662783">
    <property type="component" value="Chromosome"/>
</dbReference>
<evidence type="ECO:0000256" key="1">
    <source>
        <dbReference type="PROSITE-ProRule" id="PRU00169"/>
    </source>
</evidence>
<name>A0A974WJ20_9BACT</name>
<dbReference type="EMBL" id="CP070608">
    <property type="protein sequence ID" value="QSE97055.1"/>
    <property type="molecule type" value="Genomic_DNA"/>
</dbReference>
<gene>
    <name evidence="4" type="ORF">JR347_15885</name>
</gene>
<dbReference type="RefSeq" id="WP_205721568.1">
    <property type="nucleotide sequence ID" value="NZ_CP070608.1"/>
</dbReference>
<evidence type="ECO:0000313" key="5">
    <source>
        <dbReference type="Proteomes" id="UP000662783"/>
    </source>
</evidence>
<dbReference type="PANTHER" id="PTHR37299:SF1">
    <property type="entry name" value="STAGE 0 SPORULATION PROTEIN A HOMOLOG"/>
    <property type="match status" value="1"/>
</dbReference>
<dbReference type="InterPro" id="IPR007492">
    <property type="entry name" value="LytTR_DNA-bd_dom"/>
</dbReference>
<proteinExistence type="predicted"/>
<protein>
    <submittedName>
        <fullName evidence="4">Response regulator</fullName>
    </submittedName>
</protein>
<accession>A0A974WJ20</accession>
<dbReference type="Pfam" id="PF00072">
    <property type="entry name" value="Response_reg"/>
    <property type="match status" value="1"/>
</dbReference>
<dbReference type="PROSITE" id="PS50110">
    <property type="entry name" value="RESPONSE_REGULATORY"/>
    <property type="match status" value="1"/>
</dbReference>
<dbReference type="KEGG" id="fuv:JR347_15885"/>
<feature type="domain" description="Response regulatory" evidence="2">
    <location>
        <begin position="5"/>
        <end position="120"/>
    </location>
</feature>
<feature type="domain" description="HTH LytTR-type" evidence="3">
    <location>
        <begin position="138"/>
        <end position="236"/>
    </location>
</feature>
<dbReference type="InterPro" id="IPR046947">
    <property type="entry name" value="LytR-like"/>
</dbReference>
<dbReference type="GO" id="GO:0000156">
    <property type="term" value="F:phosphorelay response regulator activity"/>
    <property type="evidence" value="ECO:0007669"/>
    <property type="project" value="InterPro"/>
</dbReference>
<dbReference type="SMART" id="SM00850">
    <property type="entry name" value="LytTR"/>
    <property type="match status" value="1"/>
</dbReference>
<feature type="modified residue" description="4-aspartylphosphate" evidence="1">
    <location>
        <position position="55"/>
    </location>
</feature>
<dbReference type="Pfam" id="PF04397">
    <property type="entry name" value="LytTR"/>
    <property type="match status" value="1"/>
</dbReference>
<dbReference type="Gene3D" id="2.40.50.1020">
    <property type="entry name" value="LytTr DNA-binding domain"/>
    <property type="match status" value="1"/>
</dbReference>
<evidence type="ECO:0000259" key="2">
    <source>
        <dbReference type="PROSITE" id="PS50110"/>
    </source>
</evidence>
<dbReference type="CDD" id="cd17534">
    <property type="entry name" value="REC_DC-like"/>
    <property type="match status" value="1"/>
</dbReference>
<evidence type="ECO:0000313" key="4">
    <source>
        <dbReference type="EMBL" id="QSE97055.1"/>
    </source>
</evidence>
<dbReference type="InterPro" id="IPR011006">
    <property type="entry name" value="CheY-like_superfamily"/>
</dbReference>